<evidence type="ECO:0000313" key="9">
    <source>
        <dbReference type="EMBL" id="PNC17770.1"/>
    </source>
</evidence>
<keyword evidence="4" id="KW-0677">Repeat</keyword>
<dbReference type="PANTHER" id="PTHR43652">
    <property type="entry name" value="BASIC AMINO ACID ANTIPORTER YFCC-RELATED"/>
    <property type="match status" value="1"/>
</dbReference>
<dbReference type="AlphaFoldDB" id="A0A2N8HD04"/>
<feature type="transmembrane region" description="Helical" evidence="7">
    <location>
        <begin position="601"/>
        <end position="621"/>
    </location>
</feature>
<dbReference type="GO" id="GO:0008324">
    <property type="term" value="F:monoatomic cation transmembrane transporter activity"/>
    <property type="evidence" value="ECO:0007669"/>
    <property type="project" value="InterPro"/>
</dbReference>
<feature type="domain" description="RCK C-terminal" evidence="8">
    <location>
        <begin position="318"/>
        <end position="402"/>
    </location>
</feature>
<keyword evidence="3 7" id="KW-0812">Transmembrane</keyword>
<keyword evidence="9" id="KW-0378">Hydrolase</keyword>
<gene>
    <name evidence="9" type="ORF">CXU22_08485</name>
</gene>
<feature type="transmembrane region" description="Helical" evidence="7">
    <location>
        <begin position="561"/>
        <end position="581"/>
    </location>
</feature>
<dbReference type="InterPro" id="IPR004680">
    <property type="entry name" value="Cit_transptr-like_dom"/>
</dbReference>
<feature type="transmembrane region" description="Helical" evidence="7">
    <location>
        <begin position="502"/>
        <end position="528"/>
    </location>
</feature>
<evidence type="ECO:0000256" key="5">
    <source>
        <dbReference type="ARBA" id="ARBA00022989"/>
    </source>
</evidence>
<dbReference type="InterPro" id="IPR051679">
    <property type="entry name" value="DASS-Related_Transporters"/>
</dbReference>
<dbReference type="OrthoDB" id="9765532at2"/>
<feature type="transmembrane region" description="Helical" evidence="7">
    <location>
        <begin position="158"/>
        <end position="179"/>
    </location>
</feature>
<feature type="transmembrane region" description="Helical" evidence="7">
    <location>
        <begin position="20"/>
        <end position="39"/>
    </location>
</feature>
<reference evidence="9 10" key="1">
    <citation type="journal article" date="2017" name="BMC Genomics">
        <title>Genome sequencing of 39 Akkermansia muciniphila isolates reveals its population structure, genomic and functional diverisity, and global distribution in mammalian gut microbiotas.</title>
        <authorList>
            <person name="Guo X."/>
            <person name="Li S."/>
            <person name="Zhang J."/>
            <person name="Wu F."/>
            <person name="Li X."/>
            <person name="Wu D."/>
            <person name="Zhang M."/>
            <person name="Ou Z."/>
            <person name="Jie Z."/>
            <person name="Yan Q."/>
            <person name="Li P."/>
            <person name="Yi J."/>
            <person name="Peng Y."/>
        </authorList>
    </citation>
    <scope>NUCLEOTIDE SEQUENCE [LARGE SCALE GENOMIC DNA]</scope>
    <source>
        <strain evidence="9 10">GP24</strain>
    </source>
</reference>
<dbReference type="GO" id="GO:0005886">
    <property type="term" value="C:plasma membrane"/>
    <property type="evidence" value="ECO:0007669"/>
    <property type="project" value="TreeGrafter"/>
</dbReference>
<feature type="transmembrane region" description="Helical" evidence="7">
    <location>
        <begin position="419"/>
        <end position="437"/>
    </location>
</feature>
<dbReference type="PANTHER" id="PTHR43652:SF2">
    <property type="entry name" value="BASIC AMINO ACID ANTIPORTER YFCC-RELATED"/>
    <property type="match status" value="1"/>
</dbReference>
<organism evidence="9 10">
    <name type="scientific">Akkermansia muciniphila</name>
    <dbReference type="NCBI Taxonomy" id="239935"/>
    <lineage>
        <taxon>Bacteria</taxon>
        <taxon>Pseudomonadati</taxon>
        <taxon>Verrucomicrobiota</taxon>
        <taxon>Verrucomicrobiia</taxon>
        <taxon>Verrucomicrobiales</taxon>
        <taxon>Akkermansiaceae</taxon>
        <taxon>Akkermansia</taxon>
    </lineage>
</organism>
<feature type="transmembrane region" description="Helical" evidence="7">
    <location>
        <begin position="191"/>
        <end position="212"/>
    </location>
</feature>
<dbReference type="Pfam" id="PF03600">
    <property type="entry name" value="CitMHS"/>
    <property type="match status" value="1"/>
</dbReference>
<comment type="subcellular location">
    <subcellularLocation>
        <location evidence="1">Membrane</location>
        <topology evidence="1">Multi-pass membrane protein</topology>
    </subcellularLocation>
</comment>
<dbReference type="RefSeq" id="WP_102714489.1">
    <property type="nucleotide sequence ID" value="NZ_PJKA01000012.1"/>
</dbReference>
<dbReference type="InterPro" id="IPR036721">
    <property type="entry name" value="RCK_C_sf"/>
</dbReference>
<feature type="transmembrane region" description="Helical" evidence="7">
    <location>
        <begin position="46"/>
        <end position="64"/>
    </location>
</feature>
<dbReference type="GO" id="GO:0006813">
    <property type="term" value="P:potassium ion transport"/>
    <property type="evidence" value="ECO:0007669"/>
    <property type="project" value="InterPro"/>
</dbReference>
<dbReference type="InterPro" id="IPR006037">
    <property type="entry name" value="RCK_C"/>
</dbReference>
<dbReference type="Gene3D" id="3.30.70.1450">
    <property type="entry name" value="Regulator of K+ conductance, C-terminal domain"/>
    <property type="match status" value="2"/>
</dbReference>
<feature type="transmembrane region" description="Helical" evidence="7">
    <location>
        <begin position="443"/>
        <end position="465"/>
    </location>
</feature>
<accession>A0A2N8HD04</accession>
<evidence type="ECO:0000256" key="2">
    <source>
        <dbReference type="ARBA" id="ARBA00022448"/>
    </source>
</evidence>
<feature type="transmembrane region" description="Helical" evidence="7">
    <location>
        <begin position="477"/>
        <end position="496"/>
    </location>
</feature>
<sequence length="624" mass="68078">MPSLFNFNSAAVMGWMETAATQQWIVGILLLLLFICFIKEWMPVEITALAGTAVLMLTGILSTSDVLSSFANSGPLTVVCMFILSASLERTGLIGDLSKLFNKVAKGRELTALLVITLGAFMVSPFVNNTPVVVILMPIVLAFCRDHNIAASKLLIPLSYATILGGTCSVVGTSTNVVVLGQVQKLGYEGIQMFTVTPMGLIYAAAGLLYLWTVGRKWLPSRPTLSTMLPGGIQRDFLLQVRIPAGSPHIGATPVSLMQSELLGTKIVEVRRKGFSMQEELQHINLEEGDRILFLCNARKVNQVREAKGVDLGWDDSRGLETLEQRDVQIVEGMIANNSEFAGLSLSELKLRQRFNIFVLAIHRQGKNITDMGPDTKLAAGDTLLLEGPQEGMNRILTKQRIIPLSQRPADAHNRNKQGWAIFAMGLFILIGLLGSFEQYGEFFKFFARFNPFYLAFIGALIVVISGCIKPKEAYQAVDWGIIFLILGMLCVGDAMSKTGLAKAIAFGVVDNIGPMGCLVAISGLYLICSIMTEMISNNAVAAVMGPLAYEMALQFDANPIPFILAVMFGASASFSTPIGYQTNTYVYNAGGYKFKDFVKVGLPLNILLWIIFTCTVGWLYPLK</sequence>
<name>A0A2N8HD04_9BACT</name>
<keyword evidence="2" id="KW-0813">Transport</keyword>
<keyword evidence="5 7" id="KW-1133">Transmembrane helix</keyword>
<dbReference type="Proteomes" id="UP000236000">
    <property type="component" value="Unassembled WGS sequence"/>
</dbReference>
<dbReference type="PROSITE" id="PS51202">
    <property type="entry name" value="RCK_C"/>
    <property type="match status" value="2"/>
</dbReference>
<evidence type="ECO:0000256" key="4">
    <source>
        <dbReference type="ARBA" id="ARBA00022737"/>
    </source>
</evidence>
<dbReference type="EMBL" id="PJKA01000012">
    <property type="protein sequence ID" value="PNC17770.1"/>
    <property type="molecule type" value="Genomic_DNA"/>
</dbReference>
<evidence type="ECO:0000256" key="7">
    <source>
        <dbReference type="SAM" id="Phobius"/>
    </source>
</evidence>
<evidence type="ECO:0000256" key="3">
    <source>
        <dbReference type="ARBA" id="ARBA00022692"/>
    </source>
</evidence>
<evidence type="ECO:0000256" key="6">
    <source>
        <dbReference type="ARBA" id="ARBA00023136"/>
    </source>
</evidence>
<evidence type="ECO:0000256" key="1">
    <source>
        <dbReference type="ARBA" id="ARBA00004141"/>
    </source>
</evidence>
<proteinExistence type="predicted"/>
<keyword evidence="6 7" id="KW-0472">Membrane</keyword>
<dbReference type="GO" id="GO:0016787">
    <property type="term" value="F:hydrolase activity"/>
    <property type="evidence" value="ECO:0007669"/>
    <property type="project" value="UniProtKB-KW"/>
</dbReference>
<dbReference type="Pfam" id="PF02080">
    <property type="entry name" value="TrkA_C"/>
    <property type="match status" value="1"/>
</dbReference>
<dbReference type="SUPFAM" id="SSF116726">
    <property type="entry name" value="TrkA C-terminal domain-like"/>
    <property type="match status" value="2"/>
</dbReference>
<evidence type="ECO:0000259" key="8">
    <source>
        <dbReference type="PROSITE" id="PS51202"/>
    </source>
</evidence>
<feature type="domain" description="RCK C-terminal" evidence="8">
    <location>
        <begin position="226"/>
        <end position="310"/>
    </location>
</feature>
<comment type="caution">
    <text evidence="9">The sequence shown here is derived from an EMBL/GenBank/DDBJ whole genome shotgun (WGS) entry which is preliminary data.</text>
</comment>
<evidence type="ECO:0000313" key="10">
    <source>
        <dbReference type="Proteomes" id="UP000236000"/>
    </source>
</evidence>
<protein>
    <submittedName>
        <fullName evidence="9">dATP pyrophosphohydrolase</fullName>
    </submittedName>
</protein>